<protein>
    <recommendedName>
        <fullName evidence="1">50S ribosomal protein L17</fullName>
    </recommendedName>
</protein>
<dbReference type="Pfam" id="PF01196">
    <property type="entry name" value="Ribosomal_L17"/>
    <property type="match status" value="1"/>
</dbReference>
<dbReference type="SUPFAM" id="SSF64263">
    <property type="entry name" value="Prokaryotic ribosomal protein L17"/>
    <property type="match status" value="1"/>
</dbReference>
<reference evidence="2" key="2">
    <citation type="submission" date="2023-06" db="EMBL/GenBank/DDBJ databases">
        <authorList>
            <person name="Williams T.J."/>
            <person name="Allen M.A."/>
            <person name="Ivanova N."/>
            <person name="Huntemann M."/>
            <person name="Haque S."/>
            <person name="Hancock A.M."/>
            <person name="Brazendale S."/>
            <person name="Cavicchioli R."/>
        </authorList>
    </citation>
    <scope>NUCLEOTIDE SEQUENCE</scope>
    <source>
        <strain evidence="2">MAG_Ga0307966_1000010</strain>
    </source>
</reference>
<dbReference type="InterPro" id="IPR000456">
    <property type="entry name" value="Ribosomal_bL17"/>
</dbReference>
<dbReference type="EMBL" id="CP128385">
    <property type="protein sequence ID" value="WMI30460.1"/>
    <property type="molecule type" value="Genomic_DNA"/>
</dbReference>
<evidence type="ECO:0000256" key="1">
    <source>
        <dbReference type="ARBA" id="ARBA00035494"/>
    </source>
</evidence>
<gene>
    <name evidence="2" type="ORF">QTO32_00900</name>
</gene>
<dbReference type="GO" id="GO:0005840">
    <property type="term" value="C:ribosome"/>
    <property type="evidence" value="ECO:0007669"/>
    <property type="project" value="InterPro"/>
</dbReference>
<dbReference type="Proteomes" id="UP001238843">
    <property type="component" value="Chromosome"/>
</dbReference>
<accession>A0AA51BKR5</accession>
<proteinExistence type="predicted"/>
<reference evidence="2" key="1">
    <citation type="journal article" date="2021" name="Front. Microbiol.">
        <title>Genome Analysis of a Verrucomicrobial Endosymbiont With a Tiny Genome Discovered in an Antarctic Lake.</title>
        <authorList>
            <person name="Williams T.J."/>
            <person name="Allen M.A."/>
            <person name="Ivanova N."/>
            <person name="Huntemann M."/>
            <person name="Haque S."/>
            <person name="Hancock A.M."/>
            <person name="Brazendale S."/>
            <person name="Cavicchioli R."/>
        </authorList>
    </citation>
    <scope>NUCLEOTIDE SEQUENCE</scope>
    <source>
        <strain evidence="2">MAG_Ga0307966_1000010</strain>
    </source>
</reference>
<dbReference type="Gene3D" id="3.90.1030.10">
    <property type="entry name" value="Ribosomal protein L17"/>
    <property type="match status" value="1"/>
</dbReference>
<organism evidence="2">
    <name type="scientific">Candidatus Organicella extenuata</name>
    <dbReference type="NCBI Taxonomy" id="2841811"/>
    <lineage>
        <taxon>Bacteria</taxon>
        <taxon>Pseudomonadati</taxon>
        <taxon>Verrucomicrobiota</taxon>
        <taxon>Candidatus Organicella</taxon>
    </lineage>
</organism>
<sequence length="112" mass="13050">MNKGKLKYIYFLFKYGSIKLNLKEAKEVRGLADRIISLCISKKLKNEIDFNFYKMLNSKIKSKYVTSLILNVLIYDLGMFNGGHIRIIKQIISLKTPLKLSTVKIIFDSQRQ</sequence>
<dbReference type="AlphaFoldDB" id="A0AA51BKR5"/>
<dbReference type="InterPro" id="IPR036373">
    <property type="entry name" value="Ribosomal_bL17_sf"/>
</dbReference>
<dbReference type="GO" id="GO:0003735">
    <property type="term" value="F:structural constituent of ribosome"/>
    <property type="evidence" value="ECO:0007669"/>
    <property type="project" value="InterPro"/>
</dbReference>
<evidence type="ECO:0000313" key="2">
    <source>
        <dbReference type="EMBL" id="WMI30460.1"/>
    </source>
</evidence>
<dbReference type="GO" id="GO:0006412">
    <property type="term" value="P:translation"/>
    <property type="evidence" value="ECO:0007669"/>
    <property type="project" value="InterPro"/>
</dbReference>
<name>A0AA51BKR5_9BACT</name>